<feature type="transmembrane region" description="Helical" evidence="1">
    <location>
        <begin position="12"/>
        <end position="38"/>
    </location>
</feature>
<dbReference type="Proteomes" id="UP000777935">
    <property type="component" value="Unassembled WGS sequence"/>
</dbReference>
<dbReference type="EMBL" id="JABUFE010000002">
    <property type="protein sequence ID" value="NSX53929.1"/>
    <property type="molecule type" value="Genomic_DNA"/>
</dbReference>
<comment type="caution">
    <text evidence="2">The sequence shown here is derived from an EMBL/GenBank/DDBJ whole genome shotgun (WGS) entry which is preliminary data.</text>
</comment>
<name>A0ABX2IM29_9RHOB</name>
<proteinExistence type="predicted"/>
<keyword evidence="3" id="KW-1185">Reference proteome</keyword>
<evidence type="ECO:0000313" key="2">
    <source>
        <dbReference type="EMBL" id="NSX53929.1"/>
    </source>
</evidence>
<reference evidence="2 3" key="1">
    <citation type="submission" date="2020-06" db="EMBL/GenBank/DDBJ databases">
        <title>Sulfitobacter algicola sp. nov., isolated from green algae.</title>
        <authorList>
            <person name="Wang C."/>
        </authorList>
    </citation>
    <scope>NUCLEOTIDE SEQUENCE [LARGE SCALE GENOMIC DNA]</scope>
    <source>
        <strain evidence="2 3">1151</strain>
    </source>
</reference>
<evidence type="ECO:0000313" key="3">
    <source>
        <dbReference type="Proteomes" id="UP000777935"/>
    </source>
</evidence>
<protein>
    <submittedName>
        <fullName evidence="2">Uncharacterized protein</fullName>
    </submittedName>
</protein>
<keyword evidence="1" id="KW-1133">Transmembrane helix</keyword>
<dbReference type="RefSeq" id="WP_174135448.1">
    <property type="nucleotide sequence ID" value="NZ_JABUFE010000002.1"/>
</dbReference>
<sequence>MQKIALAIQPVVKIAAYVGIFIGICGMGLGLAVIFGIAPPPPDDITGFHIIVGSAAFIAVMILQLFIFKYLINQVKNNT</sequence>
<gene>
    <name evidence="2" type="ORF">HRQ87_03850</name>
</gene>
<evidence type="ECO:0000256" key="1">
    <source>
        <dbReference type="SAM" id="Phobius"/>
    </source>
</evidence>
<keyword evidence="1" id="KW-0812">Transmembrane</keyword>
<organism evidence="2 3">
    <name type="scientific">Parasulfitobacter algicola</name>
    <dbReference type="NCBI Taxonomy" id="2614809"/>
    <lineage>
        <taxon>Bacteria</taxon>
        <taxon>Pseudomonadati</taxon>
        <taxon>Pseudomonadota</taxon>
        <taxon>Alphaproteobacteria</taxon>
        <taxon>Rhodobacterales</taxon>
        <taxon>Roseobacteraceae</taxon>
        <taxon>Parasulfitobacter</taxon>
    </lineage>
</organism>
<accession>A0ABX2IM29</accession>
<keyword evidence="1" id="KW-0472">Membrane</keyword>
<feature type="transmembrane region" description="Helical" evidence="1">
    <location>
        <begin position="50"/>
        <end position="72"/>
    </location>
</feature>